<evidence type="ECO:0000256" key="1">
    <source>
        <dbReference type="ARBA" id="ARBA00009902"/>
    </source>
</evidence>
<comment type="similarity">
    <text evidence="1 4">Belongs to the glycosyl hydrolase 32 family.</text>
</comment>
<dbReference type="Proteomes" id="UP000436088">
    <property type="component" value="Unassembled WGS sequence"/>
</dbReference>
<name>A0A6A2Y1F1_HIBSY</name>
<dbReference type="Gene3D" id="2.115.10.20">
    <property type="entry name" value="Glycosyl hydrolase domain, family 43"/>
    <property type="match status" value="2"/>
</dbReference>
<evidence type="ECO:0000259" key="7">
    <source>
        <dbReference type="Pfam" id="PF08244"/>
    </source>
</evidence>
<evidence type="ECO:0000256" key="5">
    <source>
        <dbReference type="SAM" id="SignalP"/>
    </source>
</evidence>
<proteinExistence type="inferred from homology"/>
<sequence length="424" mass="47972">MFVWWQLIQLICFDDGTTMADIHYTDPNGPMYYNGVYHLFYQYNPHSALFGYGMLWARSASYDLINWFSLDHALVPSEPFDALGSKPGNPENRSDPLLIEWSKYSRNPLMTPPNGVDGDNFRDPTTAWQGPDGTWKVVIGSYSNKRGTDILYRSEDFVNWTMHPETLYLALETDMWECLDFFPVSINSTNGVDTSVTNPSVRHVMKEKFLPDVDFKGTNSDLRIDYGKFYPSNTFFDGKKNRRVLWAWVNESDSSEDDIQKGWSGLQVYIYGKHLESGSVFEVSGITASQVDTEIIFELPELEEAEFMDTSLVDPQLICDRQDSSVTGKYGPFGLLALATICAVSRKGWSSLRNNLDKTTYGAFVDIDPHQEMVSLRTLIDHLIIGSFGGKGRTCITARVYPKLAINNEAHLFAFNNGTLSVTI</sequence>
<evidence type="ECO:0000259" key="6">
    <source>
        <dbReference type="Pfam" id="PF00251"/>
    </source>
</evidence>
<organism evidence="8 9">
    <name type="scientific">Hibiscus syriacus</name>
    <name type="common">Rose of Sharon</name>
    <dbReference type="NCBI Taxonomy" id="106335"/>
    <lineage>
        <taxon>Eukaryota</taxon>
        <taxon>Viridiplantae</taxon>
        <taxon>Streptophyta</taxon>
        <taxon>Embryophyta</taxon>
        <taxon>Tracheophyta</taxon>
        <taxon>Spermatophyta</taxon>
        <taxon>Magnoliopsida</taxon>
        <taxon>eudicotyledons</taxon>
        <taxon>Gunneridae</taxon>
        <taxon>Pentapetalae</taxon>
        <taxon>rosids</taxon>
        <taxon>malvids</taxon>
        <taxon>Malvales</taxon>
        <taxon>Malvaceae</taxon>
        <taxon>Malvoideae</taxon>
        <taxon>Hibiscus</taxon>
    </lineage>
</organism>
<dbReference type="EMBL" id="VEPZ02001364">
    <property type="protein sequence ID" value="KAE8677120.1"/>
    <property type="molecule type" value="Genomic_DNA"/>
</dbReference>
<dbReference type="Gene3D" id="2.60.120.560">
    <property type="entry name" value="Exo-inulinase, domain 1"/>
    <property type="match status" value="2"/>
</dbReference>
<accession>A0A6A2Y1F1</accession>
<feature type="chain" id="PRO_5025500447" evidence="5">
    <location>
        <begin position="21"/>
        <end position="424"/>
    </location>
</feature>
<dbReference type="InterPro" id="IPR013189">
    <property type="entry name" value="Glyco_hydro_32_C"/>
</dbReference>
<dbReference type="Pfam" id="PF08244">
    <property type="entry name" value="Glyco_hydro_32C"/>
    <property type="match status" value="1"/>
</dbReference>
<dbReference type="PANTHER" id="PTHR31953">
    <property type="entry name" value="BETA-FRUCTOFURANOSIDASE, INSOLUBLE ISOENZYME CWINV1-RELATED"/>
    <property type="match status" value="1"/>
</dbReference>
<dbReference type="GO" id="GO:0005975">
    <property type="term" value="P:carbohydrate metabolic process"/>
    <property type="evidence" value="ECO:0007669"/>
    <property type="project" value="InterPro"/>
</dbReference>
<feature type="domain" description="Glycosyl hydrolase family 32 N-terminal" evidence="6">
    <location>
        <begin position="25"/>
        <end position="84"/>
    </location>
</feature>
<feature type="domain" description="Glycosyl hydrolase family 32 C-terminal" evidence="7">
    <location>
        <begin position="355"/>
        <end position="418"/>
    </location>
</feature>
<protein>
    <submittedName>
        <fullName evidence="8">Cell wall invertase-like protein</fullName>
    </submittedName>
</protein>
<dbReference type="SUPFAM" id="SSF75005">
    <property type="entry name" value="Arabinanase/levansucrase/invertase"/>
    <property type="match status" value="1"/>
</dbReference>
<dbReference type="InterPro" id="IPR001362">
    <property type="entry name" value="Glyco_hydro_32"/>
</dbReference>
<keyword evidence="3 4" id="KW-0326">Glycosidase</keyword>
<evidence type="ECO:0000313" key="8">
    <source>
        <dbReference type="EMBL" id="KAE8677120.1"/>
    </source>
</evidence>
<evidence type="ECO:0000256" key="2">
    <source>
        <dbReference type="ARBA" id="ARBA00022801"/>
    </source>
</evidence>
<dbReference type="InterPro" id="IPR013148">
    <property type="entry name" value="Glyco_hydro_32_N"/>
</dbReference>
<dbReference type="AlphaFoldDB" id="A0A6A2Y1F1"/>
<evidence type="ECO:0000256" key="4">
    <source>
        <dbReference type="RuleBase" id="RU362110"/>
    </source>
</evidence>
<dbReference type="SMART" id="SM00640">
    <property type="entry name" value="Glyco_32"/>
    <property type="match status" value="1"/>
</dbReference>
<keyword evidence="2 4" id="KW-0378">Hydrolase</keyword>
<dbReference type="InterPro" id="IPR050551">
    <property type="entry name" value="Fructan_Metab_Enzymes"/>
</dbReference>
<feature type="domain" description="Glycosyl hydrolase family 32 N-terminal" evidence="6">
    <location>
        <begin position="99"/>
        <end position="268"/>
    </location>
</feature>
<dbReference type="InterPro" id="IPR013320">
    <property type="entry name" value="ConA-like_dom_sf"/>
</dbReference>
<comment type="caution">
    <text evidence="8">The sequence shown here is derived from an EMBL/GenBank/DDBJ whole genome shotgun (WGS) entry which is preliminary data.</text>
</comment>
<feature type="signal peptide" evidence="5">
    <location>
        <begin position="1"/>
        <end position="20"/>
    </location>
</feature>
<keyword evidence="9" id="KW-1185">Reference proteome</keyword>
<dbReference type="InterPro" id="IPR023296">
    <property type="entry name" value="Glyco_hydro_beta-prop_sf"/>
</dbReference>
<dbReference type="GO" id="GO:0004553">
    <property type="term" value="F:hydrolase activity, hydrolyzing O-glycosyl compounds"/>
    <property type="evidence" value="ECO:0007669"/>
    <property type="project" value="InterPro"/>
</dbReference>
<evidence type="ECO:0000313" key="9">
    <source>
        <dbReference type="Proteomes" id="UP000436088"/>
    </source>
</evidence>
<dbReference type="CDD" id="cd18624">
    <property type="entry name" value="GH32_Fruct1-like"/>
    <property type="match status" value="1"/>
</dbReference>
<reference evidence="8" key="1">
    <citation type="submission" date="2019-09" db="EMBL/GenBank/DDBJ databases">
        <title>Draft genome information of white flower Hibiscus syriacus.</title>
        <authorList>
            <person name="Kim Y.-M."/>
        </authorList>
    </citation>
    <scope>NUCLEOTIDE SEQUENCE [LARGE SCALE GENOMIC DNA]</scope>
    <source>
        <strain evidence="8">YM2019G1</strain>
    </source>
</reference>
<dbReference type="SUPFAM" id="SSF49899">
    <property type="entry name" value="Concanavalin A-like lectins/glucanases"/>
    <property type="match status" value="1"/>
</dbReference>
<dbReference type="Pfam" id="PF00251">
    <property type="entry name" value="Glyco_hydro_32N"/>
    <property type="match status" value="2"/>
</dbReference>
<evidence type="ECO:0000256" key="3">
    <source>
        <dbReference type="ARBA" id="ARBA00023295"/>
    </source>
</evidence>
<gene>
    <name evidence="8" type="ORF">F3Y22_tig00111542pilonHSYRG00017</name>
</gene>
<keyword evidence="5" id="KW-0732">Signal</keyword>